<gene>
    <name evidence="2" type="ORF">DCS45_06685</name>
</gene>
<reference evidence="2 3" key="1">
    <citation type="journal article" date="2018" name="Nat. Biotechnol.">
        <title>A standardized bacterial taxonomy based on genome phylogeny substantially revises the tree of life.</title>
        <authorList>
            <person name="Parks D.H."/>
            <person name="Chuvochina M."/>
            <person name="Waite D.W."/>
            <person name="Rinke C."/>
            <person name="Skarshewski A."/>
            <person name="Chaumeil P.A."/>
            <person name="Hugenholtz P."/>
        </authorList>
    </citation>
    <scope>NUCLEOTIDE SEQUENCE [LARGE SCALE GENOMIC DNA]</scope>
    <source>
        <strain evidence="2">UBA9169</strain>
    </source>
</reference>
<evidence type="ECO:0000256" key="1">
    <source>
        <dbReference type="SAM" id="MobiDB-lite"/>
    </source>
</evidence>
<proteinExistence type="predicted"/>
<feature type="compositionally biased region" description="Acidic residues" evidence="1">
    <location>
        <begin position="8"/>
        <end position="23"/>
    </location>
</feature>
<name>A0A348WAJ0_9RHOB</name>
<accession>A0A348WAJ0</accession>
<comment type="caution">
    <text evidence="2">The sequence shown here is derived from an EMBL/GenBank/DDBJ whole genome shotgun (WGS) entry which is preliminary data.</text>
</comment>
<feature type="region of interest" description="Disordered" evidence="1">
    <location>
        <begin position="1"/>
        <end position="23"/>
    </location>
</feature>
<evidence type="ECO:0000313" key="2">
    <source>
        <dbReference type="EMBL" id="HAR51552.1"/>
    </source>
</evidence>
<evidence type="ECO:0000313" key="3">
    <source>
        <dbReference type="Proteomes" id="UP000264719"/>
    </source>
</evidence>
<organism evidence="2 3">
    <name type="scientific">Roseovarius nubinhibens</name>
    <dbReference type="NCBI Taxonomy" id="314263"/>
    <lineage>
        <taxon>Bacteria</taxon>
        <taxon>Pseudomonadati</taxon>
        <taxon>Pseudomonadota</taxon>
        <taxon>Alphaproteobacteria</taxon>
        <taxon>Rhodobacterales</taxon>
        <taxon>Roseobacteraceae</taxon>
        <taxon>Roseovarius</taxon>
    </lineage>
</organism>
<protein>
    <submittedName>
        <fullName evidence="2">MFS transporter</fullName>
    </submittedName>
</protein>
<feature type="non-terminal residue" evidence="2">
    <location>
        <position position="65"/>
    </location>
</feature>
<dbReference type="AlphaFoldDB" id="A0A348WAJ0"/>
<dbReference type="Proteomes" id="UP000264719">
    <property type="component" value="Unassembled WGS sequence"/>
</dbReference>
<dbReference type="EMBL" id="DMVW01000067">
    <property type="protein sequence ID" value="HAR51552.1"/>
    <property type="molecule type" value="Genomic_DNA"/>
</dbReference>
<sequence>MRAGVSDELFETLVEDPDEDGGLEAEAREVEPENFLRHIMALSASKVADGLLNPKLVLSWLLAHL</sequence>